<dbReference type="EMBL" id="KQ964631">
    <property type="protein sequence ID" value="KXN67518.1"/>
    <property type="molecule type" value="Genomic_DNA"/>
</dbReference>
<feature type="compositionally biased region" description="Polar residues" evidence="14">
    <location>
        <begin position="862"/>
        <end position="877"/>
    </location>
</feature>
<dbReference type="GO" id="GO:0000147">
    <property type="term" value="P:actin cortical patch assembly"/>
    <property type="evidence" value="ECO:0007669"/>
    <property type="project" value="EnsemblFungi"/>
</dbReference>
<reference evidence="18 19" key="1">
    <citation type="journal article" date="2015" name="Genome Biol. Evol.">
        <title>Phylogenomic analyses indicate that early fungi evolved digesting cell walls of algal ancestors of land plants.</title>
        <authorList>
            <person name="Chang Y."/>
            <person name="Wang S."/>
            <person name="Sekimoto S."/>
            <person name="Aerts A.L."/>
            <person name="Choi C."/>
            <person name="Clum A."/>
            <person name="LaButti K.M."/>
            <person name="Lindquist E.A."/>
            <person name="Yee Ngan C."/>
            <person name="Ohm R.A."/>
            <person name="Salamov A.A."/>
            <person name="Grigoriev I.V."/>
            <person name="Spatafora J.W."/>
            <person name="Berbee M.L."/>
        </authorList>
    </citation>
    <scope>NUCLEOTIDE SEQUENCE [LARGE SCALE GENOMIC DNA]</scope>
    <source>
        <strain evidence="18 19">NRRL 28638</strain>
    </source>
</reference>
<dbReference type="PANTHER" id="PTHR13140:SF837">
    <property type="entry name" value="MYOSIN-3-RELATED"/>
    <property type="match status" value="1"/>
</dbReference>
<dbReference type="FunFam" id="1.20.58.530:FF:000007">
    <property type="entry name" value="Myosin IE"/>
    <property type="match status" value="1"/>
</dbReference>
<dbReference type="AlphaFoldDB" id="A0A137NXW3"/>
<dbReference type="GO" id="GO:0071933">
    <property type="term" value="F:Arp2/3 complex binding"/>
    <property type="evidence" value="ECO:0007669"/>
    <property type="project" value="EnsemblFungi"/>
</dbReference>
<dbReference type="GO" id="GO:0005524">
    <property type="term" value="F:ATP binding"/>
    <property type="evidence" value="ECO:0007669"/>
    <property type="project" value="UniProtKB-UniRule"/>
</dbReference>
<dbReference type="PROSITE" id="PS50002">
    <property type="entry name" value="SH3"/>
    <property type="match status" value="1"/>
</dbReference>
<dbReference type="SMART" id="SM00242">
    <property type="entry name" value="MYSc"/>
    <property type="match status" value="1"/>
</dbReference>
<keyword evidence="3 12" id="KW-0728">SH3 domain</keyword>
<accession>A0A137NXW3</accession>
<keyword evidence="9 13" id="KW-0518">Myosin</keyword>
<dbReference type="Gene3D" id="1.20.120.720">
    <property type="entry name" value="Myosin VI head, motor domain, U50 subdomain"/>
    <property type="match status" value="1"/>
</dbReference>
<name>A0A137NXW3_CONC2</name>
<evidence type="ECO:0000256" key="2">
    <source>
        <dbReference type="ARBA" id="ARBA00008314"/>
    </source>
</evidence>
<evidence type="ECO:0000313" key="18">
    <source>
        <dbReference type="EMBL" id="KXN67518.1"/>
    </source>
</evidence>
<comment type="similarity">
    <text evidence="2 13">Belongs to the TRAFAC class myosin-kinesin ATPase superfamily. Myosin family.</text>
</comment>
<dbReference type="OMA" id="PPEEYQM"/>
<dbReference type="Pfam" id="PF06017">
    <property type="entry name" value="Myosin_TH1"/>
    <property type="match status" value="1"/>
</dbReference>
<dbReference type="GO" id="GO:0031097">
    <property type="term" value="C:medial cortex"/>
    <property type="evidence" value="ECO:0007669"/>
    <property type="project" value="EnsemblFungi"/>
</dbReference>
<evidence type="ECO:0000256" key="4">
    <source>
        <dbReference type="ARBA" id="ARBA00022490"/>
    </source>
</evidence>
<evidence type="ECO:0000256" key="8">
    <source>
        <dbReference type="ARBA" id="ARBA00022840"/>
    </source>
</evidence>
<protein>
    <recommendedName>
        <fullName evidence="20">Myosin-1</fullName>
    </recommendedName>
</protein>
<dbReference type="PRINTS" id="PR00193">
    <property type="entry name" value="MYOSINHEAVY"/>
</dbReference>
<dbReference type="InterPro" id="IPR036072">
    <property type="entry name" value="MYSc_Myo1"/>
</dbReference>
<feature type="region of interest" description="Disordered" evidence="14">
    <location>
        <begin position="851"/>
        <end position="937"/>
    </location>
</feature>
<dbReference type="PROSITE" id="PS00675">
    <property type="entry name" value="SIGMA54_INTERACT_1"/>
    <property type="match status" value="1"/>
</dbReference>
<keyword evidence="6 13" id="KW-0547">Nucleotide-binding</keyword>
<feature type="binding site" evidence="13">
    <location>
        <begin position="89"/>
        <end position="96"/>
    </location>
    <ligand>
        <name>ATP</name>
        <dbReference type="ChEBI" id="CHEBI:30616"/>
    </ligand>
</feature>
<dbReference type="GO" id="GO:0016787">
    <property type="term" value="F:hydrolase activity"/>
    <property type="evidence" value="ECO:0007669"/>
    <property type="project" value="UniProtKB-KW"/>
</dbReference>
<evidence type="ECO:0000259" key="17">
    <source>
        <dbReference type="PROSITE" id="PS51757"/>
    </source>
</evidence>
<evidence type="ECO:0000313" key="19">
    <source>
        <dbReference type="Proteomes" id="UP000070444"/>
    </source>
</evidence>
<dbReference type="GO" id="GO:0030479">
    <property type="term" value="C:actin cortical patch"/>
    <property type="evidence" value="ECO:0007669"/>
    <property type="project" value="UniProtKB-SubCell"/>
</dbReference>
<dbReference type="GO" id="GO:0051285">
    <property type="term" value="C:cell cortex of cell tip"/>
    <property type="evidence" value="ECO:0007669"/>
    <property type="project" value="EnsemblFungi"/>
</dbReference>
<evidence type="ECO:0000259" key="16">
    <source>
        <dbReference type="PROSITE" id="PS51456"/>
    </source>
</evidence>
<keyword evidence="10 13" id="KW-0505">Motor protein</keyword>
<feature type="compositionally biased region" description="Pro residues" evidence="14">
    <location>
        <begin position="1225"/>
        <end position="1246"/>
    </location>
</feature>
<feature type="compositionally biased region" description="Low complexity" evidence="14">
    <location>
        <begin position="1069"/>
        <end position="1088"/>
    </location>
</feature>
<dbReference type="Pfam" id="PF00063">
    <property type="entry name" value="Myosin_head"/>
    <property type="match status" value="1"/>
</dbReference>
<dbReference type="SUPFAM" id="SSF50044">
    <property type="entry name" value="SH3-domain"/>
    <property type="match status" value="1"/>
</dbReference>
<evidence type="ECO:0000256" key="1">
    <source>
        <dbReference type="ARBA" id="ARBA00004134"/>
    </source>
</evidence>
<feature type="compositionally biased region" description="Polar residues" evidence="14">
    <location>
        <begin position="1156"/>
        <end position="1166"/>
    </location>
</feature>
<evidence type="ECO:0000256" key="5">
    <source>
        <dbReference type="ARBA" id="ARBA00022737"/>
    </source>
</evidence>
<dbReference type="PANTHER" id="PTHR13140">
    <property type="entry name" value="MYOSIN"/>
    <property type="match status" value="1"/>
</dbReference>
<dbReference type="Gene3D" id="1.20.58.530">
    <property type="match status" value="1"/>
</dbReference>
<dbReference type="STRING" id="796925.A0A137NXW3"/>
<comment type="caution">
    <text evidence="13">Lacks conserved residue(s) required for the propagation of feature annotation.</text>
</comment>
<dbReference type="GO" id="GO:0006897">
    <property type="term" value="P:endocytosis"/>
    <property type="evidence" value="ECO:0007669"/>
    <property type="project" value="EnsemblFungi"/>
</dbReference>
<dbReference type="InterPro" id="IPR036028">
    <property type="entry name" value="SH3-like_dom_sf"/>
</dbReference>
<comment type="subcellular location">
    <subcellularLocation>
        <location evidence="1">Cytoplasm</location>
        <location evidence="1">Cytoskeleton</location>
        <location evidence="1">Actin patch</location>
    </subcellularLocation>
</comment>
<keyword evidence="7" id="KW-0378">Hydrolase</keyword>
<dbReference type="Pfam" id="PF00018">
    <property type="entry name" value="SH3_1"/>
    <property type="match status" value="1"/>
</dbReference>
<dbReference type="GO" id="GO:0043332">
    <property type="term" value="C:mating projection tip"/>
    <property type="evidence" value="ECO:0007669"/>
    <property type="project" value="EnsemblFungi"/>
</dbReference>
<evidence type="ECO:0000256" key="7">
    <source>
        <dbReference type="ARBA" id="ARBA00022801"/>
    </source>
</evidence>
<dbReference type="Gene3D" id="2.30.30.40">
    <property type="entry name" value="SH3 Domains"/>
    <property type="match status" value="1"/>
</dbReference>
<evidence type="ECO:0000256" key="10">
    <source>
        <dbReference type="ARBA" id="ARBA00023175"/>
    </source>
</evidence>
<keyword evidence="4" id="KW-0963">Cytoplasm</keyword>
<dbReference type="FunFam" id="1.10.10.820:FF:000001">
    <property type="entry name" value="Myosin heavy chain"/>
    <property type="match status" value="1"/>
</dbReference>
<keyword evidence="8 13" id="KW-0067">ATP-binding</keyword>
<evidence type="ECO:0000256" key="14">
    <source>
        <dbReference type="SAM" id="MobiDB-lite"/>
    </source>
</evidence>
<dbReference type="PRINTS" id="PR00452">
    <property type="entry name" value="SH3DOMAIN"/>
</dbReference>
<evidence type="ECO:0000256" key="3">
    <source>
        <dbReference type="ARBA" id="ARBA00022443"/>
    </source>
</evidence>
<dbReference type="GO" id="GO:0044853">
    <property type="term" value="C:plasma membrane raft"/>
    <property type="evidence" value="ECO:0007669"/>
    <property type="project" value="EnsemblFungi"/>
</dbReference>
<organism evidence="18 19">
    <name type="scientific">Conidiobolus coronatus (strain ATCC 28846 / CBS 209.66 / NRRL 28638)</name>
    <name type="common">Delacroixia coronata</name>
    <dbReference type="NCBI Taxonomy" id="796925"/>
    <lineage>
        <taxon>Eukaryota</taxon>
        <taxon>Fungi</taxon>
        <taxon>Fungi incertae sedis</taxon>
        <taxon>Zoopagomycota</taxon>
        <taxon>Entomophthoromycotina</taxon>
        <taxon>Entomophthoromycetes</taxon>
        <taxon>Entomophthorales</taxon>
        <taxon>Ancylistaceae</taxon>
        <taxon>Conidiobolus</taxon>
    </lineage>
</organism>
<dbReference type="InterPro" id="IPR027417">
    <property type="entry name" value="P-loop_NTPase"/>
</dbReference>
<feature type="region of interest" description="Disordered" evidence="14">
    <location>
        <begin position="1024"/>
        <end position="1246"/>
    </location>
</feature>
<evidence type="ECO:0000256" key="9">
    <source>
        <dbReference type="ARBA" id="ARBA00023123"/>
    </source>
</evidence>
<dbReference type="PROSITE" id="PS51757">
    <property type="entry name" value="TH1"/>
    <property type="match status" value="1"/>
</dbReference>
<dbReference type="InterPro" id="IPR010926">
    <property type="entry name" value="Myosin_TH1"/>
</dbReference>
<dbReference type="OrthoDB" id="6108017at2759"/>
<dbReference type="GO" id="GO:0051666">
    <property type="term" value="P:actin cortical patch localization"/>
    <property type="evidence" value="ECO:0007669"/>
    <property type="project" value="TreeGrafter"/>
</dbReference>
<evidence type="ECO:0008006" key="20">
    <source>
        <dbReference type="Google" id="ProtNLM"/>
    </source>
</evidence>
<evidence type="ECO:0000256" key="12">
    <source>
        <dbReference type="PROSITE-ProRule" id="PRU00192"/>
    </source>
</evidence>
<evidence type="ECO:0000256" key="11">
    <source>
        <dbReference type="ARBA" id="ARBA00023203"/>
    </source>
</evidence>
<dbReference type="PROSITE" id="PS51456">
    <property type="entry name" value="MYOSIN_MOTOR"/>
    <property type="match status" value="1"/>
</dbReference>
<feature type="domain" description="Myosin motor" evidence="16">
    <location>
        <begin position="1"/>
        <end position="663"/>
    </location>
</feature>
<dbReference type="InterPro" id="IPR025662">
    <property type="entry name" value="Sigma_54_int_dom_ATP-bd_1"/>
</dbReference>
<feature type="compositionally biased region" description="Pro residues" evidence="14">
    <location>
        <begin position="926"/>
        <end position="937"/>
    </location>
</feature>
<keyword evidence="5" id="KW-0677">Repeat</keyword>
<dbReference type="SMART" id="SM00326">
    <property type="entry name" value="SH3"/>
    <property type="match status" value="1"/>
</dbReference>
<dbReference type="InterPro" id="IPR001452">
    <property type="entry name" value="SH3_domain"/>
</dbReference>
<gene>
    <name evidence="18" type="ORF">CONCODRAFT_82259</name>
</gene>
<dbReference type="GO" id="GO:0007015">
    <property type="term" value="P:actin filament organization"/>
    <property type="evidence" value="ECO:0007669"/>
    <property type="project" value="TreeGrafter"/>
</dbReference>
<dbReference type="InterPro" id="IPR001609">
    <property type="entry name" value="Myosin_head_motor_dom-like"/>
</dbReference>
<evidence type="ECO:0000256" key="6">
    <source>
        <dbReference type="ARBA" id="ARBA00022741"/>
    </source>
</evidence>
<dbReference type="GO" id="GO:0051015">
    <property type="term" value="F:actin filament binding"/>
    <property type="evidence" value="ECO:0007669"/>
    <property type="project" value="EnsemblFungi"/>
</dbReference>
<dbReference type="GO" id="GO:0045160">
    <property type="term" value="C:myosin I complex"/>
    <property type="evidence" value="ECO:0007669"/>
    <property type="project" value="EnsemblFungi"/>
</dbReference>
<dbReference type="Proteomes" id="UP000070444">
    <property type="component" value="Unassembled WGS sequence"/>
</dbReference>
<feature type="domain" description="SH3" evidence="15">
    <location>
        <begin position="938"/>
        <end position="997"/>
    </location>
</feature>
<feature type="compositionally biased region" description="Polar residues" evidence="14">
    <location>
        <begin position="1108"/>
        <end position="1123"/>
    </location>
</feature>
<evidence type="ECO:0000256" key="13">
    <source>
        <dbReference type="PROSITE-ProRule" id="PRU00782"/>
    </source>
</evidence>
<feature type="domain" description="TH1" evidence="17">
    <location>
        <begin position="699"/>
        <end position="892"/>
    </location>
</feature>
<dbReference type="InterPro" id="IPR035535">
    <property type="entry name" value="Fungal_myosin-I_SH3"/>
</dbReference>
<dbReference type="CDD" id="cd01378">
    <property type="entry name" value="MYSc_Myo1"/>
    <property type="match status" value="1"/>
</dbReference>
<feature type="compositionally biased region" description="Low complexity" evidence="14">
    <location>
        <begin position="893"/>
        <end position="910"/>
    </location>
</feature>
<dbReference type="Gene3D" id="3.40.850.10">
    <property type="entry name" value="Kinesin motor domain"/>
    <property type="match status" value="1"/>
</dbReference>
<sequence length="1246" mass="138770">MTLLSKVDNDNINDNLEKRYFNGDIYTYIGHVLISVNPFRDLGLYTDDILKSYTGKNRLEVPPHVFAIAESSYYNMVSYKENQCVIISGESGAGKTEIMHYIATVSSGQSKNIQHTKEMVLATNPLLESFGCAKTLRNNNSSRHGKYLELQFNTQGEPIGAFITNYLLEKNRVVNQIKNERNFHIFYQYCRGASQEYKDMFGISGPENFWYTNQSQCLQVDGIDDVKDYHDTLESMNVIGLSQDEQIGIHRVLALILWVGNVQFTEADNNSSFVTDADVTDFIAYLLEADSAKLEKTLISRVVETKRGGRRGSVYEVPLNPDQAVSVRDALAKAFYDRLFEWIIERINIALKQGSGYDYTIGVLDIYGFEIFDHNSFEQLCINYVNEKLQQIFIELTLKAEQEEYVKEQIQWTPIKFFNNKIVCDLIEEKRPPGIFAAMNDAVATAHADPSAADNSFVQKLSVCSSNPHLEQRGNQFIIKHYAGDVSYNVQGMTDKNKDQLSKDILELCQSSENAFIRNLFPDQVDQDSKRRPPTASDRIKSSAGALLHSLYKPNQTKSHKDYDQKMSLHQIKYLGLCENIRVRRAGFAYRQTFEKFVERFFLLSKRTGYAGEYIWRGDAKQGTKAILEDINIPKEEWQLDKYWHTMATRIQRAWRAFLQYRHDCATKIQRCFRKNKDQMEYAKVRDLGHSLLGQRKERRRMSLISMRRFSGDYLGLNLKKTGEAMRNICSISDKDTVFSFKVEVLMPRPLRSSKPLPRILVMTKDCLYILATVVEKKAAQLKVERKLSITMLTGVSLSNLQDDWMVLHVRDDIDIVLICPFKTEFATHLNRVTNSRITINQGTIKFQKDENAPKDGVYKSHTVSIGTGSPATSLSNPPCARNEPVRTTRPSTTKAKPAAKPTPKPVANTIASVPVSHTPPAASRAPPPPPPAAPVAPPKDMYKALYDFAASSDGEFTFNAGDIFEIVQKEDNGWWLAKKDGKEAWVPSNYLEEVKVAAPPPPPPVAPRASIPVPAAKPQPVAAPVFTEEAAPKPFRLPVQEKQPEPEPEPEPEVPQQRLVPPKPVPTKKPAFSNSASPVSDSSANDNIPAWKRELQAMKQARANGGSPLSRNESESSGQTSPVPAAKPLPGQRPVPGAKPGVPPKPAIPSKPSSLTSSHNNSPRSSVGPAAGGIGGLANALNSRFSQTGGIPRPGQSPYATDDSGASSPVPQIPSRPGSGAGGPTPPQVPGKPRMPPRPPVPNRN</sequence>
<keyword evidence="11 13" id="KW-0009">Actin-binding</keyword>
<dbReference type="SUPFAM" id="SSF52540">
    <property type="entry name" value="P-loop containing nucleoside triphosphate hydrolases"/>
    <property type="match status" value="1"/>
</dbReference>
<dbReference type="GO" id="GO:0000281">
    <property type="term" value="P:mitotic cytokinesis"/>
    <property type="evidence" value="ECO:0007669"/>
    <property type="project" value="EnsemblFungi"/>
</dbReference>
<evidence type="ECO:0000259" key="15">
    <source>
        <dbReference type="PROSITE" id="PS50002"/>
    </source>
</evidence>
<dbReference type="CDD" id="cd11858">
    <property type="entry name" value="SH3_Myosin-I_fungi"/>
    <property type="match status" value="1"/>
</dbReference>
<dbReference type="Gene3D" id="1.10.10.820">
    <property type="match status" value="1"/>
</dbReference>
<proteinExistence type="inferred from homology"/>
<dbReference type="Gene3D" id="6.20.240.20">
    <property type="match status" value="1"/>
</dbReference>
<dbReference type="InterPro" id="IPR036961">
    <property type="entry name" value="Kinesin_motor_dom_sf"/>
</dbReference>
<keyword evidence="19" id="KW-1185">Reference proteome</keyword>
<dbReference type="GO" id="GO:0000146">
    <property type="term" value="F:microfilament motor activity"/>
    <property type="evidence" value="ECO:0007669"/>
    <property type="project" value="EnsemblFungi"/>
</dbReference>